<feature type="compositionally biased region" description="Polar residues" evidence="1">
    <location>
        <begin position="35"/>
        <end position="51"/>
    </location>
</feature>
<dbReference type="EMBL" id="JACBKA010000020">
    <property type="protein sequence ID" value="NYA27814.1"/>
    <property type="molecule type" value="Genomic_DNA"/>
</dbReference>
<protein>
    <submittedName>
        <fullName evidence="2">Uncharacterized protein</fullName>
    </submittedName>
</protein>
<organism evidence="2 3">
    <name type="scientific">Haemophilus haemolyticus</name>
    <dbReference type="NCBI Taxonomy" id="726"/>
    <lineage>
        <taxon>Bacteria</taxon>
        <taxon>Pseudomonadati</taxon>
        <taxon>Pseudomonadota</taxon>
        <taxon>Gammaproteobacteria</taxon>
        <taxon>Pasteurellales</taxon>
        <taxon>Pasteurellaceae</taxon>
        <taxon>Haemophilus</taxon>
    </lineage>
</organism>
<comment type="caution">
    <text evidence="2">The sequence shown here is derived from an EMBL/GenBank/DDBJ whole genome shotgun (WGS) entry which is preliminary data.</text>
</comment>
<dbReference type="RefSeq" id="WP_179227972.1">
    <property type="nucleotide sequence ID" value="NZ_JACBKA010000020.1"/>
</dbReference>
<accession>A0A852PN70</accession>
<dbReference type="Proteomes" id="UP000590599">
    <property type="component" value="Unassembled WGS sequence"/>
</dbReference>
<feature type="region of interest" description="Disordered" evidence="1">
    <location>
        <begin position="28"/>
        <end position="54"/>
    </location>
</feature>
<reference evidence="2 3" key="1">
    <citation type="submission" date="2020-07" db="EMBL/GenBank/DDBJ databases">
        <title>Genus Haemophilus, Bergeys manual.</title>
        <authorList>
            <person name="Noerskov-Lauritsen N."/>
        </authorList>
    </citation>
    <scope>NUCLEOTIDE SEQUENCE [LARGE SCALE GENOMIC DNA]</scope>
    <source>
        <strain evidence="2 3">CCUG30047</strain>
    </source>
</reference>
<gene>
    <name evidence="2" type="ORF">HZI69_08220</name>
</gene>
<evidence type="ECO:0000313" key="3">
    <source>
        <dbReference type="Proteomes" id="UP000590599"/>
    </source>
</evidence>
<sequence length="219" mass="23809">MSLLEQLPEVIEQIGRDIKAITVVLGSGRPDKPETTSGKITGNEPNGTIYESSDGGRAGAWKWQKRNGKWVVTDGDTGLVRPETKNLKPGAYIKLRRQGNLVSCHMGGLSWGLFGYLGKTEKGYSPRQAGRIDVISQGGIPLGFRADDSCGFSLFDDDTNRAVAGVYVGGVGDSNFMRFTPYHADPKIKGNEAIPDIGPKNLRPPAMMWTTSDPWPDRV</sequence>
<evidence type="ECO:0000256" key="1">
    <source>
        <dbReference type="SAM" id="MobiDB-lite"/>
    </source>
</evidence>
<proteinExistence type="predicted"/>
<dbReference type="AlphaFoldDB" id="A0A852PN70"/>
<feature type="region of interest" description="Disordered" evidence="1">
    <location>
        <begin position="193"/>
        <end position="219"/>
    </location>
</feature>
<name>A0A852PN70_HAEHA</name>
<evidence type="ECO:0000313" key="2">
    <source>
        <dbReference type="EMBL" id="NYA27814.1"/>
    </source>
</evidence>